<dbReference type="Proteomes" id="UP001352852">
    <property type="component" value="Unassembled WGS sequence"/>
</dbReference>
<keyword evidence="1" id="KW-0732">Signal</keyword>
<sequence>MIVCGYLSLFLRMVACFQEVGSRSGRETDNQCFLRGVSAGSNRVNTEHRSMGVGRQHQRRILQKEDQRLQEQSSLETPPD</sequence>
<evidence type="ECO:0008006" key="4">
    <source>
        <dbReference type="Google" id="ProtNLM"/>
    </source>
</evidence>
<proteinExistence type="predicted"/>
<name>A0ABU7EBU0_9TELE</name>
<gene>
    <name evidence="2" type="ORF">CHARACLAT_022020</name>
</gene>
<reference evidence="2 3" key="1">
    <citation type="submission" date="2021-06" db="EMBL/GenBank/DDBJ databases">
        <authorList>
            <person name="Palmer J.M."/>
        </authorList>
    </citation>
    <scope>NUCLEOTIDE SEQUENCE [LARGE SCALE GENOMIC DNA]</scope>
    <source>
        <strain evidence="2 3">CL_MEX2019</strain>
        <tissue evidence="2">Muscle</tissue>
    </source>
</reference>
<organism evidence="2 3">
    <name type="scientific">Characodon lateralis</name>
    <dbReference type="NCBI Taxonomy" id="208331"/>
    <lineage>
        <taxon>Eukaryota</taxon>
        <taxon>Metazoa</taxon>
        <taxon>Chordata</taxon>
        <taxon>Craniata</taxon>
        <taxon>Vertebrata</taxon>
        <taxon>Euteleostomi</taxon>
        <taxon>Actinopterygii</taxon>
        <taxon>Neopterygii</taxon>
        <taxon>Teleostei</taxon>
        <taxon>Neoteleostei</taxon>
        <taxon>Acanthomorphata</taxon>
        <taxon>Ovalentaria</taxon>
        <taxon>Atherinomorphae</taxon>
        <taxon>Cyprinodontiformes</taxon>
        <taxon>Goodeidae</taxon>
        <taxon>Characodon</taxon>
    </lineage>
</organism>
<keyword evidence="3" id="KW-1185">Reference proteome</keyword>
<protein>
    <recommendedName>
        <fullName evidence="4">Secreted protein</fullName>
    </recommendedName>
</protein>
<evidence type="ECO:0000313" key="2">
    <source>
        <dbReference type="EMBL" id="MED6284736.1"/>
    </source>
</evidence>
<accession>A0ABU7EBU0</accession>
<feature type="signal peptide" evidence="1">
    <location>
        <begin position="1"/>
        <end position="16"/>
    </location>
</feature>
<feature type="chain" id="PRO_5046119598" description="Secreted protein" evidence="1">
    <location>
        <begin position="17"/>
        <end position="80"/>
    </location>
</feature>
<evidence type="ECO:0000256" key="1">
    <source>
        <dbReference type="SAM" id="SignalP"/>
    </source>
</evidence>
<comment type="caution">
    <text evidence="2">The sequence shown here is derived from an EMBL/GenBank/DDBJ whole genome shotgun (WGS) entry which is preliminary data.</text>
</comment>
<dbReference type="EMBL" id="JAHUTJ010051385">
    <property type="protein sequence ID" value="MED6284736.1"/>
    <property type="molecule type" value="Genomic_DNA"/>
</dbReference>
<evidence type="ECO:0000313" key="3">
    <source>
        <dbReference type="Proteomes" id="UP001352852"/>
    </source>
</evidence>